<accession>A0A382DF52</accession>
<organism evidence="1">
    <name type="scientific">marine metagenome</name>
    <dbReference type="NCBI Taxonomy" id="408172"/>
    <lineage>
        <taxon>unclassified sequences</taxon>
        <taxon>metagenomes</taxon>
        <taxon>ecological metagenomes</taxon>
    </lineage>
</organism>
<reference evidence="1" key="1">
    <citation type="submission" date="2018-05" db="EMBL/GenBank/DDBJ databases">
        <authorList>
            <person name="Lanie J.A."/>
            <person name="Ng W.-L."/>
            <person name="Kazmierczak K.M."/>
            <person name="Andrzejewski T.M."/>
            <person name="Davidsen T.M."/>
            <person name="Wayne K.J."/>
            <person name="Tettelin H."/>
            <person name="Glass J.I."/>
            <person name="Rusch D."/>
            <person name="Podicherti R."/>
            <person name="Tsui H.-C.T."/>
            <person name="Winkler M.E."/>
        </authorList>
    </citation>
    <scope>NUCLEOTIDE SEQUENCE</scope>
</reference>
<sequence length="70" mass="7898">MSVLGQGILKGMSVTLKNFVLSYFDRGRKERLPTVQYPEEGNTVTLFSRNFPFLIYDGEDSIDGMRCVGC</sequence>
<dbReference type="EMBL" id="UINC01039025">
    <property type="protein sequence ID" value="SVB36895.1"/>
    <property type="molecule type" value="Genomic_DNA"/>
</dbReference>
<gene>
    <name evidence="1" type="ORF">METZ01_LOCUS189749</name>
</gene>
<feature type="non-terminal residue" evidence="1">
    <location>
        <position position="70"/>
    </location>
</feature>
<evidence type="ECO:0000313" key="1">
    <source>
        <dbReference type="EMBL" id="SVB36895.1"/>
    </source>
</evidence>
<dbReference type="AlphaFoldDB" id="A0A382DF52"/>
<proteinExistence type="predicted"/>
<protein>
    <submittedName>
        <fullName evidence="1">Uncharacterized protein</fullName>
    </submittedName>
</protein>
<name>A0A382DF52_9ZZZZ</name>